<dbReference type="Proteomes" id="UP001589838">
    <property type="component" value="Unassembled WGS sequence"/>
</dbReference>
<dbReference type="EMBL" id="JBHLUX010000024">
    <property type="protein sequence ID" value="MFC0470651.1"/>
    <property type="molecule type" value="Genomic_DNA"/>
</dbReference>
<dbReference type="Gene3D" id="2.60.40.1180">
    <property type="entry name" value="Golgi alpha-mannosidase II"/>
    <property type="match status" value="1"/>
</dbReference>
<organism evidence="5 6">
    <name type="scientific">Halalkalibacter kiskunsagensis</name>
    <dbReference type="NCBI Taxonomy" id="1548599"/>
    <lineage>
        <taxon>Bacteria</taxon>
        <taxon>Bacillati</taxon>
        <taxon>Bacillota</taxon>
        <taxon>Bacilli</taxon>
        <taxon>Bacillales</taxon>
        <taxon>Bacillaceae</taxon>
        <taxon>Halalkalibacter</taxon>
    </lineage>
</organism>
<dbReference type="InterPro" id="IPR025092">
    <property type="entry name" value="Glyco_hydro_66"/>
</dbReference>
<dbReference type="Pfam" id="PF13199">
    <property type="entry name" value="Glyco_hydro_66"/>
    <property type="match status" value="1"/>
</dbReference>
<feature type="domain" description="FIMAH" evidence="4">
    <location>
        <begin position="625"/>
        <end position="702"/>
    </location>
</feature>
<feature type="signal peptide" evidence="3">
    <location>
        <begin position="1"/>
        <end position="25"/>
    </location>
</feature>
<comment type="similarity">
    <text evidence="1">Belongs to the glycosyl hydrolase 66 family.</text>
</comment>
<dbReference type="GO" id="GO:0016787">
    <property type="term" value="F:hydrolase activity"/>
    <property type="evidence" value="ECO:0007669"/>
    <property type="project" value="UniProtKB-KW"/>
</dbReference>
<evidence type="ECO:0000256" key="3">
    <source>
        <dbReference type="SAM" id="SignalP"/>
    </source>
</evidence>
<keyword evidence="5" id="KW-0378">Hydrolase</keyword>
<name>A0ABV6KBG0_9BACI</name>
<feature type="chain" id="PRO_5047420104" evidence="3">
    <location>
        <begin position="26"/>
        <end position="852"/>
    </location>
</feature>
<gene>
    <name evidence="5" type="ORF">ACFFHM_09120</name>
</gene>
<dbReference type="InterPro" id="IPR054470">
    <property type="entry name" value="FIMAH_dom"/>
</dbReference>
<protein>
    <submittedName>
        <fullName evidence="5">Glycoside hydrolase family 66 protein</fullName>
    </submittedName>
</protein>
<dbReference type="Gene3D" id="3.20.20.80">
    <property type="entry name" value="Glycosidases"/>
    <property type="match status" value="1"/>
</dbReference>
<keyword evidence="2 3" id="KW-0732">Signal</keyword>
<proteinExistence type="inferred from homology"/>
<dbReference type="InterPro" id="IPR008979">
    <property type="entry name" value="Galactose-bd-like_sf"/>
</dbReference>
<evidence type="ECO:0000259" key="4">
    <source>
        <dbReference type="Pfam" id="PF22888"/>
    </source>
</evidence>
<evidence type="ECO:0000256" key="1">
    <source>
        <dbReference type="ARBA" id="ARBA00010837"/>
    </source>
</evidence>
<evidence type="ECO:0000313" key="6">
    <source>
        <dbReference type="Proteomes" id="UP001589838"/>
    </source>
</evidence>
<sequence length="852" mass="96581">MLKKFKRMMAMTLAFTMFLTNVSCSTNTATEKNNGEMIHAVTTDKAMYDPGDNVEIRVDLKNETGNDFTGTVEINAKHLEYKVGSTVEKPFSLANTEDDRIIVNWEASSTDFKGYMLEVDVKDSSNNLIDSDTVGVDVSSSWTKFPRYGYVWDFTENVDAAQRIEKLKDYHINALQYYDWKYRHHKPVADNLEVWDDWSGREVYGDSIRSYISAAQDSNMVNMAYNMAYAAVSGYEDDGVKQEWALYYSDNNDSGEGHFKFKMADETPTGITHLYFFDMSNKEWQDYIFAETNKMFEAFEFDGWHSDTVGEWGEMQTADGKTLYVKDNYTEFLNAAKEAIGDKYLVFNPVGAQGIENVNISDVDVLYTEIWPWDRDKDGELYDTYYSLKKTIESAREESGGKSLVIPAYMSYDYGEANPGSPFNTSAVLLTGASVYAAGGARMELGDNGNMLSNEYFPAQHLYMTKELEERVAKQYDFIVAYQNLLRDGQTETTNRIEVPKYENTPYGDPDTIWTYGKQDENYEIIQMINLLGVSQNDWRANDGQKETPDKVSDFKMKYYYSNEVNSVWLASPDNNDGRSQELSFTKGRDEYGNYVEIMVPSLEYWNMIYMSSDASDGVTNIGTGLTQLMNGYIESGDVSGPLVKQLTDTLNQAHHHLEKGSIVQGIKYLEDYLFYLTKKTNDRNVTSEARDSLKETVEPLILYLSDGEEEVTIPAEIINGGFERGDLRGWNITGSNVGVDGNDVNSGEYKAYFWSDKPYEQKIEQDLSRLENGTYTVTAMVKQSTGTPTVSRMELSGFGGEKVYMDIPHGEEYLKISGTVEVTNGELTIAFHQATDGSTNLQIDDVEIVKN</sequence>
<dbReference type="Gene3D" id="2.60.120.260">
    <property type="entry name" value="Galactose-binding domain-like"/>
    <property type="match status" value="1"/>
</dbReference>
<dbReference type="Pfam" id="PF22888">
    <property type="entry name" value="FIMAH"/>
    <property type="match status" value="1"/>
</dbReference>
<evidence type="ECO:0000256" key="2">
    <source>
        <dbReference type="ARBA" id="ARBA00022729"/>
    </source>
</evidence>
<keyword evidence="6" id="KW-1185">Reference proteome</keyword>
<dbReference type="CDD" id="cd14745">
    <property type="entry name" value="GH66"/>
    <property type="match status" value="1"/>
</dbReference>
<comment type="caution">
    <text evidence="5">The sequence shown here is derived from an EMBL/GenBank/DDBJ whole genome shotgun (WGS) entry which is preliminary data.</text>
</comment>
<dbReference type="InterPro" id="IPR013780">
    <property type="entry name" value="Glyco_hydro_b"/>
</dbReference>
<dbReference type="RefSeq" id="WP_335959186.1">
    <property type="nucleotide sequence ID" value="NZ_JAXBLX010000004.1"/>
</dbReference>
<dbReference type="Gene3D" id="2.60.40.10">
    <property type="entry name" value="Immunoglobulins"/>
    <property type="match status" value="1"/>
</dbReference>
<dbReference type="SUPFAM" id="SSF49785">
    <property type="entry name" value="Galactose-binding domain-like"/>
    <property type="match status" value="1"/>
</dbReference>
<evidence type="ECO:0000313" key="5">
    <source>
        <dbReference type="EMBL" id="MFC0470651.1"/>
    </source>
</evidence>
<dbReference type="InterPro" id="IPR013783">
    <property type="entry name" value="Ig-like_fold"/>
</dbReference>
<accession>A0ABV6KBG0</accession>
<reference evidence="5 6" key="1">
    <citation type="submission" date="2024-09" db="EMBL/GenBank/DDBJ databases">
        <authorList>
            <person name="Sun Q."/>
            <person name="Mori K."/>
        </authorList>
    </citation>
    <scope>NUCLEOTIDE SEQUENCE [LARGE SCALE GENOMIC DNA]</scope>
    <source>
        <strain evidence="5 6">NCAIM B.02610</strain>
    </source>
</reference>